<feature type="region of interest" description="Disordered" evidence="1">
    <location>
        <begin position="178"/>
        <end position="200"/>
    </location>
</feature>
<keyword evidence="4" id="KW-1185">Reference proteome</keyword>
<name>A0A9X2NHK5_9PSEU</name>
<dbReference type="Proteomes" id="UP001144096">
    <property type="component" value="Unassembled WGS sequence"/>
</dbReference>
<dbReference type="AlphaFoldDB" id="A0A9X2NHK5"/>
<feature type="compositionally biased region" description="Pro residues" evidence="1">
    <location>
        <begin position="53"/>
        <end position="65"/>
    </location>
</feature>
<evidence type="ECO:0000256" key="1">
    <source>
        <dbReference type="SAM" id="MobiDB-lite"/>
    </source>
</evidence>
<comment type="caution">
    <text evidence="3">The sequence shown here is derived from an EMBL/GenBank/DDBJ whole genome shotgun (WGS) entry which is preliminary data.</text>
</comment>
<evidence type="ECO:0000313" key="4">
    <source>
        <dbReference type="Proteomes" id="UP001144096"/>
    </source>
</evidence>
<gene>
    <name evidence="3" type="ORF">M8542_28850</name>
</gene>
<feature type="transmembrane region" description="Helical" evidence="2">
    <location>
        <begin position="148"/>
        <end position="167"/>
    </location>
</feature>
<dbReference type="RefSeq" id="WP_257923411.1">
    <property type="nucleotide sequence ID" value="NZ_JAMXQV010000016.1"/>
</dbReference>
<protein>
    <submittedName>
        <fullName evidence="3">Uncharacterized protein</fullName>
    </submittedName>
</protein>
<dbReference type="InterPro" id="IPR057952">
    <property type="entry name" value="Rv2743c-like"/>
</dbReference>
<keyword evidence="2" id="KW-0812">Transmembrane</keyword>
<dbReference type="Pfam" id="PF25587">
    <property type="entry name" value="Rv2743c"/>
    <property type="match status" value="1"/>
</dbReference>
<feature type="region of interest" description="Disordered" evidence="1">
    <location>
        <begin position="38"/>
        <end position="72"/>
    </location>
</feature>
<sequence length="334" mass="35513">MGQQGRRRDFGEFGAKLEKHIEKLPDYAVRAQEKLQKVQKYFPPAEQAGGKTAPPPRSRPNPLQRPPVRRPDMTATWSSMANQVPAFAEARAKWDRWNHPAAKLERRKRRASRAMTLWILLTVLCGVLAVAAGLGWMSATGAAMMPQAIMAFAGAVVFGTFGVRSGLKLRELKRTPIPAAPAAPAGPPPLPPAGSAAREPMERLTECEASLSELLRQLSVPSSVGTTPVSEVSVADARQTATEAAAALRGLAGRIQAIERGRNSAPAREQAALDAAVGKLREQLEDGLEGFRGLVAAAGHTVAASSDGLVTSKQALTDATDRLAGLAMALRELS</sequence>
<dbReference type="NCBIfam" id="NF047839">
    <property type="entry name" value="PspM_Rv2743c"/>
    <property type="match status" value="1"/>
</dbReference>
<evidence type="ECO:0000313" key="3">
    <source>
        <dbReference type="EMBL" id="MCR6486845.1"/>
    </source>
</evidence>
<dbReference type="EMBL" id="JAMXQV010000016">
    <property type="protein sequence ID" value="MCR6486845.1"/>
    <property type="molecule type" value="Genomic_DNA"/>
</dbReference>
<proteinExistence type="predicted"/>
<keyword evidence="2" id="KW-0472">Membrane</keyword>
<accession>A0A9X2NHK5</accession>
<feature type="compositionally biased region" description="Pro residues" evidence="1">
    <location>
        <begin position="178"/>
        <end position="192"/>
    </location>
</feature>
<reference evidence="3" key="1">
    <citation type="submission" date="2022-06" db="EMBL/GenBank/DDBJ databases">
        <title>Amycolatopsis iheyaensis sp. nov., a new species of the genus Amycolatopsis isolated from soil in Iheya island, Japan.</title>
        <authorList>
            <person name="Ngamcharungchit C."/>
            <person name="Kanto H."/>
            <person name="Take A."/>
            <person name="Intra B."/>
            <person name="Matsumoto A."/>
            <person name="Panbangred W."/>
            <person name="Inahashi Y."/>
        </authorList>
    </citation>
    <scope>NUCLEOTIDE SEQUENCE</scope>
    <source>
        <strain evidence="3">OK19-0408</strain>
    </source>
</reference>
<keyword evidence="2" id="KW-1133">Transmembrane helix</keyword>
<feature type="transmembrane region" description="Helical" evidence="2">
    <location>
        <begin position="115"/>
        <end position="136"/>
    </location>
</feature>
<organism evidence="3 4">
    <name type="scientific">Amycolatopsis iheyensis</name>
    <dbReference type="NCBI Taxonomy" id="2945988"/>
    <lineage>
        <taxon>Bacteria</taxon>
        <taxon>Bacillati</taxon>
        <taxon>Actinomycetota</taxon>
        <taxon>Actinomycetes</taxon>
        <taxon>Pseudonocardiales</taxon>
        <taxon>Pseudonocardiaceae</taxon>
        <taxon>Amycolatopsis</taxon>
    </lineage>
</organism>
<evidence type="ECO:0000256" key="2">
    <source>
        <dbReference type="SAM" id="Phobius"/>
    </source>
</evidence>